<dbReference type="InterPro" id="IPR019791">
    <property type="entry name" value="Haem_peroxidase_animal"/>
</dbReference>
<gene>
    <name evidence="3" type="primary">LOC106476858</name>
</gene>
<dbReference type="RefSeq" id="XP_013792931.1">
    <property type="nucleotide sequence ID" value="XM_013937477.1"/>
</dbReference>
<evidence type="ECO:0000256" key="1">
    <source>
        <dbReference type="ARBA" id="ARBA00022559"/>
    </source>
</evidence>
<dbReference type="PANTHER" id="PTHR11475:SF134">
    <property type="entry name" value="LD42267P"/>
    <property type="match status" value="1"/>
</dbReference>
<sequence>INSPRISTSGKPLPSARLVSSWLLGSKDNHPQGHLSVLSVMWASFILDDISHTAKFTGFRSTNLKCCNITKELENPECLPIDVSPDDVYYGKYNQTCLEYVRSATVLREDCTLGPREQINQASSFLDGSVIYGATTEAGHSLRVFQDGLLKTHKNEEGEEIPTARICSENCWHEINSATPCLDPRLWSDIGSMGLYVVWVREHNRIARVLKRLNPSWNDEVLYQEARRIVIAELQHITYSEFIPVFLGFETVSKYGLSLRQGDFFREYDREKIAGISNAVAVMLRGVLLSVVPEIYELIEPETLEHMGDVSWTTTLFHSSSLVYTSKLRHLMMGTLIQSAMSMDVNVNNQVLSRNSSGGIDVMATIIQQSRDHGIPSYTAWRTFCGFPLVKTFQDLEMFMDKTTVKLFQQIYKVVQDVDLLPGVLAERPLEGAMVGETLACLLGYEFYQVRGSDRFWYENDLPPSSFTLEQLQEVQKVTMTRILCDNVFNDGYIQPDSYQIPDPWLNNFVSCRDKLIPSVDLSKWRSEVSFENIPSEAIANALRNTLSFLEPSQAKVNITNVFNQSSSQLENTRNTSETQGLLRATIQSRLVHSQSVLLEEATRHVIEELTANLDPAQKKERILDILPALQHVPLLQYNLHFEEPKVCDDVPYPCDYTSLYRTESGRCNNLDNPEFGKVAHNFIRLLPPAYDDHISSPRSRSTTGSSLPSPRLISVMVHEDGSELHLRYTQMLMQFGQLIDHEITHTPIHEGMNKEKLKCRACNSALTVHSECLPIPVPSKDPYYPAVHEASKEQFCLPFTRSMSGQRTLGVREQINQVTAYVDGSAFYGSDDCEARALRTFHDGQLKMTKHPDGRRHKPLLPETLTINDCVSSNGVCFTAGDSRVSEQPGLTTIHTIFAREHNRLALRLRDVNPLWKDEQLYQETRRIVSASFQHTVYSEFLPRVLGWELMEKWGLTPLKTGYYFNYDPNCNAGIFNEFASAAFRFGHTLLPPSLKRMTNLYDSIDNITLANNFFDNHLMYNGGMIDDILRGLCADSSPSFDTQVTKAVTRHLFEDPNTRYSGLDLVSLNLQRARDHGIRPYNDYREFCNLTRATSFQDLVQDMPEDVVAKLSLVY</sequence>
<feature type="non-terminal residue" evidence="3">
    <location>
        <position position="1"/>
    </location>
</feature>
<dbReference type="PRINTS" id="PR00457">
    <property type="entry name" value="ANPEROXIDASE"/>
</dbReference>
<name>A0ABM1C291_LIMPO</name>
<protein>
    <submittedName>
        <fullName evidence="3">Peroxidasin homolog</fullName>
    </submittedName>
</protein>
<evidence type="ECO:0000313" key="2">
    <source>
        <dbReference type="Proteomes" id="UP000694941"/>
    </source>
</evidence>
<dbReference type="InterPro" id="IPR037120">
    <property type="entry name" value="Haem_peroxidase_sf_animal"/>
</dbReference>
<dbReference type="Proteomes" id="UP000694941">
    <property type="component" value="Unplaced"/>
</dbReference>
<dbReference type="PANTHER" id="PTHR11475">
    <property type="entry name" value="OXIDASE/PEROXIDASE"/>
    <property type="match status" value="1"/>
</dbReference>
<dbReference type="GeneID" id="106476858"/>
<proteinExistence type="predicted"/>
<keyword evidence="1" id="KW-0575">Peroxidase</keyword>
<dbReference type="CDD" id="cd09823">
    <property type="entry name" value="peroxinectin_like"/>
    <property type="match status" value="1"/>
</dbReference>
<evidence type="ECO:0000313" key="3">
    <source>
        <dbReference type="RefSeq" id="XP_013792931.1"/>
    </source>
</evidence>
<accession>A0ABM1C291</accession>
<dbReference type="InterPro" id="IPR010255">
    <property type="entry name" value="Haem_peroxidase_sf"/>
</dbReference>
<dbReference type="PROSITE" id="PS50292">
    <property type="entry name" value="PEROXIDASE_3"/>
    <property type="match status" value="2"/>
</dbReference>
<dbReference type="Pfam" id="PF03098">
    <property type="entry name" value="An_peroxidase"/>
    <property type="match status" value="2"/>
</dbReference>
<feature type="non-terminal residue" evidence="3">
    <location>
        <position position="1117"/>
    </location>
</feature>
<dbReference type="Gene3D" id="1.10.640.10">
    <property type="entry name" value="Haem peroxidase domain superfamily, animal type"/>
    <property type="match status" value="2"/>
</dbReference>
<dbReference type="SUPFAM" id="SSF48113">
    <property type="entry name" value="Heme-dependent peroxidases"/>
    <property type="match status" value="2"/>
</dbReference>
<organism evidence="2 3">
    <name type="scientific">Limulus polyphemus</name>
    <name type="common">Atlantic horseshoe crab</name>
    <dbReference type="NCBI Taxonomy" id="6850"/>
    <lineage>
        <taxon>Eukaryota</taxon>
        <taxon>Metazoa</taxon>
        <taxon>Ecdysozoa</taxon>
        <taxon>Arthropoda</taxon>
        <taxon>Chelicerata</taxon>
        <taxon>Merostomata</taxon>
        <taxon>Xiphosura</taxon>
        <taxon>Limulidae</taxon>
        <taxon>Limulus</taxon>
    </lineage>
</organism>
<reference evidence="3" key="1">
    <citation type="submission" date="2025-08" db="UniProtKB">
        <authorList>
            <consortium name="RefSeq"/>
        </authorList>
    </citation>
    <scope>IDENTIFICATION</scope>
    <source>
        <tissue evidence="3">Muscle</tissue>
    </source>
</reference>
<keyword evidence="2" id="KW-1185">Reference proteome</keyword>
<keyword evidence="1" id="KW-0560">Oxidoreductase</keyword>